<dbReference type="InterPro" id="IPR006195">
    <property type="entry name" value="aa-tRNA-synth_II"/>
</dbReference>
<comment type="function">
    <text evidence="10">Catalyzes the attachment of proline to tRNA(Pro) in a two-step reaction: proline is first activated by ATP to form Pro-AMP and then transferred to the acceptor end of tRNA(Pro).</text>
</comment>
<dbReference type="Gene3D" id="3.30.930.10">
    <property type="entry name" value="Bira Bifunctional Protein, Domain 2"/>
    <property type="match status" value="1"/>
</dbReference>
<dbReference type="AlphaFoldDB" id="A0A839YWM9"/>
<dbReference type="PROSITE" id="PS50862">
    <property type="entry name" value="AA_TRNA_LIGASE_II"/>
    <property type="match status" value="1"/>
</dbReference>
<evidence type="ECO:0000256" key="5">
    <source>
        <dbReference type="ARBA" id="ARBA00022741"/>
    </source>
</evidence>
<dbReference type="SUPFAM" id="SSF55681">
    <property type="entry name" value="Class II aaRS and biotin synthetases"/>
    <property type="match status" value="1"/>
</dbReference>
<dbReference type="NCBIfam" id="TIGR00409">
    <property type="entry name" value="proS_fam_II"/>
    <property type="match status" value="1"/>
</dbReference>
<evidence type="ECO:0000256" key="10">
    <source>
        <dbReference type="HAMAP-Rule" id="MF_01570"/>
    </source>
</evidence>
<keyword evidence="13" id="KW-1185">Reference proteome</keyword>
<dbReference type="Pfam" id="PF00587">
    <property type="entry name" value="tRNA-synt_2b"/>
    <property type="match status" value="1"/>
</dbReference>
<evidence type="ECO:0000313" key="12">
    <source>
        <dbReference type="EMBL" id="MBB3763599.1"/>
    </source>
</evidence>
<dbReference type="SUPFAM" id="SSF52954">
    <property type="entry name" value="Class II aaRS ABD-related"/>
    <property type="match status" value="1"/>
</dbReference>
<evidence type="ECO:0000256" key="9">
    <source>
        <dbReference type="ARBA" id="ARBA00047671"/>
    </source>
</evidence>
<dbReference type="InterPro" id="IPR004500">
    <property type="entry name" value="Pro-tRNA-synth_IIa_bac-type"/>
</dbReference>
<comment type="subcellular location">
    <subcellularLocation>
        <location evidence="1 10">Cytoplasm</location>
    </subcellularLocation>
</comment>
<dbReference type="FunFam" id="3.40.50.800:FF:000032">
    <property type="entry name" value="Proline--tRNA ligase"/>
    <property type="match status" value="1"/>
</dbReference>
<evidence type="ECO:0000313" key="13">
    <source>
        <dbReference type="Proteomes" id="UP000578569"/>
    </source>
</evidence>
<evidence type="ECO:0000256" key="6">
    <source>
        <dbReference type="ARBA" id="ARBA00022840"/>
    </source>
</evidence>
<comment type="similarity">
    <text evidence="10">Belongs to the class-II aminoacyl-tRNA synthetase family. ProS type 2 subfamily.</text>
</comment>
<keyword evidence="7 10" id="KW-0648">Protein biosynthesis</keyword>
<dbReference type="PANTHER" id="PTHR42753">
    <property type="entry name" value="MITOCHONDRIAL RIBOSOME PROTEIN L39/PROLYL-TRNA LIGASE FAMILY MEMBER"/>
    <property type="match status" value="1"/>
</dbReference>
<dbReference type="PRINTS" id="PR01046">
    <property type="entry name" value="TRNASYNTHPRO"/>
</dbReference>
<dbReference type="NCBIfam" id="NF008979">
    <property type="entry name" value="PRK12325.1"/>
    <property type="match status" value="1"/>
</dbReference>
<evidence type="ECO:0000256" key="1">
    <source>
        <dbReference type="ARBA" id="ARBA00004496"/>
    </source>
</evidence>
<dbReference type="Proteomes" id="UP000578569">
    <property type="component" value="Unassembled WGS sequence"/>
</dbReference>
<dbReference type="CDD" id="cd00779">
    <property type="entry name" value="ProRS_core_prok"/>
    <property type="match status" value="1"/>
</dbReference>
<keyword evidence="8 10" id="KW-0030">Aminoacyl-tRNA synthetase</keyword>
<dbReference type="GO" id="GO:0006433">
    <property type="term" value="P:prolyl-tRNA aminoacylation"/>
    <property type="evidence" value="ECO:0007669"/>
    <property type="project" value="UniProtKB-UniRule"/>
</dbReference>
<dbReference type="HAMAP" id="MF_01570">
    <property type="entry name" value="Pro_tRNA_synth_type2"/>
    <property type="match status" value="1"/>
</dbReference>
<dbReference type="EMBL" id="JACICF010000001">
    <property type="protein sequence ID" value="MBB3763599.1"/>
    <property type="molecule type" value="Genomic_DNA"/>
</dbReference>
<dbReference type="PANTHER" id="PTHR42753:SF2">
    <property type="entry name" value="PROLINE--TRNA LIGASE"/>
    <property type="match status" value="1"/>
</dbReference>
<gene>
    <name evidence="10" type="primary">proS</name>
    <name evidence="12" type="ORF">FHS50_000622</name>
</gene>
<dbReference type="GO" id="GO:0005524">
    <property type="term" value="F:ATP binding"/>
    <property type="evidence" value="ECO:0007669"/>
    <property type="project" value="UniProtKB-UniRule"/>
</dbReference>
<evidence type="ECO:0000256" key="7">
    <source>
        <dbReference type="ARBA" id="ARBA00022917"/>
    </source>
</evidence>
<dbReference type="EC" id="6.1.1.15" evidence="10"/>
<organism evidence="12 13">
    <name type="scientific">Sphingomicrobium lutaoense</name>
    <dbReference type="NCBI Taxonomy" id="515949"/>
    <lineage>
        <taxon>Bacteria</taxon>
        <taxon>Pseudomonadati</taxon>
        <taxon>Pseudomonadota</taxon>
        <taxon>Alphaproteobacteria</taxon>
        <taxon>Sphingomonadales</taxon>
        <taxon>Sphingomonadaceae</taxon>
        <taxon>Sphingomicrobium</taxon>
    </lineage>
</organism>
<proteinExistence type="inferred from homology"/>
<accession>A0A839YWM9</accession>
<keyword evidence="4 10" id="KW-0436">Ligase</keyword>
<protein>
    <recommendedName>
        <fullName evidence="10">Proline--tRNA ligase</fullName>
        <ecNumber evidence="10">6.1.1.15</ecNumber>
    </recommendedName>
    <alternativeName>
        <fullName evidence="10">Prolyl-tRNA synthetase</fullName>
        <shortName evidence="10">ProRS</shortName>
    </alternativeName>
</protein>
<evidence type="ECO:0000256" key="8">
    <source>
        <dbReference type="ARBA" id="ARBA00023146"/>
    </source>
</evidence>
<dbReference type="InterPro" id="IPR002314">
    <property type="entry name" value="aa-tRNA-synt_IIb"/>
</dbReference>
<evidence type="ECO:0000259" key="11">
    <source>
        <dbReference type="PROSITE" id="PS50862"/>
    </source>
</evidence>
<dbReference type="InterPro" id="IPR033730">
    <property type="entry name" value="ProRS_core_prok"/>
</dbReference>
<dbReference type="InterPro" id="IPR045864">
    <property type="entry name" value="aa-tRNA-synth_II/BPL/LPL"/>
</dbReference>
<dbReference type="InterPro" id="IPR044140">
    <property type="entry name" value="ProRS_anticodon_short"/>
</dbReference>
<dbReference type="GO" id="GO:0004827">
    <property type="term" value="F:proline-tRNA ligase activity"/>
    <property type="evidence" value="ECO:0007669"/>
    <property type="project" value="UniProtKB-UniRule"/>
</dbReference>
<dbReference type="InterPro" id="IPR036621">
    <property type="entry name" value="Anticodon-bd_dom_sf"/>
</dbReference>
<dbReference type="InterPro" id="IPR004154">
    <property type="entry name" value="Anticodon-bd"/>
</dbReference>
<comment type="subunit">
    <text evidence="2 10">Homodimer.</text>
</comment>
<reference evidence="12 13" key="1">
    <citation type="submission" date="2020-08" db="EMBL/GenBank/DDBJ databases">
        <title>Genomic Encyclopedia of Type Strains, Phase IV (KMG-IV): sequencing the most valuable type-strain genomes for metagenomic binning, comparative biology and taxonomic classification.</title>
        <authorList>
            <person name="Goeker M."/>
        </authorList>
    </citation>
    <scope>NUCLEOTIDE SEQUENCE [LARGE SCALE GENOMIC DNA]</scope>
    <source>
        <strain evidence="12 13">DSM 24194</strain>
    </source>
</reference>
<evidence type="ECO:0000256" key="2">
    <source>
        <dbReference type="ARBA" id="ARBA00011738"/>
    </source>
</evidence>
<dbReference type="InterPro" id="IPR023716">
    <property type="entry name" value="Prolyl-tRNA_ligase_IIa_type2"/>
</dbReference>
<keyword evidence="5 10" id="KW-0547">Nucleotide-binding</keyword>
<dbReference type="RefSeq" id="WP_183932927.1">
    <property type="nucleotide sequence ID" value="NZ_JACICF010000001.1"/>
</dbReference>
<dbReference type="InterPro" id="IPR050062">
    <property type="entry name" value="Pro-tRNA_synthetase"/>
</dbReference>
<dbReference type="CDD" id="cd00861">
    <property type="entry name" value="ProRS_anticodon_short"/>
    <property type="match status" value="1"/>
</dbReference>
<feature type="domain" description="Aminoacyl-transfer RNA synthetases class-II family profile" evidence="11">
    <location>
        <begin position="38"/>
        <end position="341"/>
    </location>
</feature>
<dbReference type="InterPro" id="IPR002316">
    <property type="entry name" value="Pro-tRNA-ligase_IIa"/>
</dbReference>
<name>A0A839YWM9_9SPHN</name>
<sequence length="440" mass="49097">MRLSQSFLPVLKESPSDAQIASHKLMLQAGLVRQTAAGIYAWLPLGWRVLQKVEQIVREEQDRAGAQEMLMPTIQPADLWRESGRYDAYGPEMLRIKDRHDREMLYGPTNEDMITALFRDDVKSYRDLPRMLYHIQWKFRDEVRPRFGVMRGREFLMKDAYSFDLDEAGGQRSYYRQLLAYLRTFRRMGIKAVPMQADSGPIGGKLSHEFIILAPNGESEVFYDAAVESIDLDRPGLSYDDDAGLAALFNEVTGSYAATDETHDPARWAMVDDKAKRTGRGIEVGHIFYFGDRYSKAMGLKVSGRDGDMVTPMMGSYGVGVSRLVGAIIEASHDDNGIIWPEAVAPWKVGIVTMRADDEATVAAAADLYQKLGAAGVETLYDDRDERGGVKLGGMDLMGLPWQIIIGPRGLKDGVVEVKNRASGEREELTPEAALAKLTS</sequence>
<keyword evidence="3 10" id="KW-0963">Cytoplasm</keyword>
<comment type="caution">
    <text evidence="12">The sequence shown here is derived from an EMBL/GenBank/DDBJ whole genome shotgun (WGS) entry which is preliminary data.</text>
</comment>
<evidence type="ECO:0000256" key="3">
    <source>
        <dbReference type="ARBA" id="ARBA00022490"/>
    </source>
</evidence>
<dbReference type="Pfam" id="PF03129">
    <property type="entry name" value="HGTP_anticodon"/>
    <property type="match status" value="1"/>
</dbReference>
<comment type="catalytic activity">
    <reaction evidence="9 10">
        <text>tRNA(Pro) + L-proline + ATP = L-prolyl-tRNA(Pro) + AMP + diphosphate</text>
        <dbReference type="Rhea" id="RHEA:14305"/>
        <dbReference type="Rhea" id="RHEA-COMP:9700"/>
        <dbReference type="Rhea" id="RHEA-COMP:9702"/>
        <dbReference type="ChEBI" id="CHEBI:30616"/>
        <dbReference type="ChEBI" id="CHEBI:33019"/>
        <dbReference type="ChEBI" id="CHEBI:60039"/>
        <dbReference type="ChEBI" id="CHEBI:78442"/>
        <dbReference type="ChEBI" id="CHEBI:78532"/>
        <dbReference type="ChEBI" id="CHEBI:456215"/>
        <dbReference type="EC" id="6.1.1.15"/>
    </reaction>
</comment>
<dbReference type="FunFam" id="3.30.930.10:FF:000042">
    <property type="entry name" value="probable proline--tRNA ligase, mitochondrial"/>
    <property type="match status" value="1"/>
</dbReference>
<keyword evidence="6 10" id="KW-0067">ATP-binding</keyword>
<dbReference type="GO" id="GO:0005829">
    <property type="term" value="C:cytosol"/>
    <property type="evidence" value="ECO:0007669"/>
    <property type="project" value="TreeGrafter"/>
</dbReference>
<dbReference type="Gene3D" id="3.40.50.800">
    <property type="entry name" value="Anticodon-binding domain"/>
    <property type="match status" value="1"/>
</dbReference>
<evidence type="ECO:0000256" key="4">
    <source>
        <dbReference type="ARBA" id="ARBA00022598"/>
    </source>
</evidence>